<dbReference type="STRING" id="634500.EbC_21920"/>
<reference evidence="1 2" key="1">
    <citation type="journal article" date="2010" name="BMC Genomics">
        <title>Genome comparison of the epiphytic bacteria Erwinia billingiae and E. tasmaniensis with the pear pathogen E. pyrifoliae.</title>
        <authorList>
            <person name="Kube M."/>
            <person name="Migdoll A.M."/>
            <person name="Gehring I."/>
            <person name="Heitmann K."/>
            <person name="Mayer Y."/>
            <person name="Kuhl H."/>
            <person name="Knaust F."/>
            <person name="Geider K."/>
            <person name="Reinhardt R."/>
        </authorList>
    </citation>
    <scope>NUCLEOTIDE SEQUENCE [LARGE SCALE GENOMIC DNA]</scope>
    <source>
        <strain evidence="1 2">Eb661</strain>
    </source>
</reference>
<protein>
    <submittedName>
        <fullName evidence="1">Uncharacterized protein</fullName>
    </submittedName>
</protein>
<dbReference type="EMBL" id="FP236843">
    <property type="protein sequence ID" value="CAX59723.1"/>
    <property type="molecule type" value="Genomic_DNA"/>
</dbReference>
<dbReference type="KEGG" id="ebi:EbC_21920"/>
<dbReference type="AlphaFoldDB" id="D8MSB6"/>
<dbReference type="Proteomes" id="UP000008793">
    <property type="component" value="Chromosome"/>
</dbReference>
<evidence type="ECO:0000313" key="2">
    <source>
        <dbReference type="Proteomes" id="UP000008793"/>
    </source>
</evidence>
<proteinExistence type="predicted"/>
<dbReference type="RefSeq" id="WP_013202210.1">
    <property type="nucleotide sequence ID" value="NC_014306.1"/>
</dbReference>
<name>D8MSB6_ERWBE</name>
<keyword evidence="2" id="KW-1185">Reference proteome</keyword>
<dbReference type="HOGENOM" id="CLU_2805858_0_0_6"/>
<accession>D8MSB6</accession>
<sequence>MIKITPLTKDDFYHKKIPSIFHDIEYAHYYYYVTFDEVVVFKFSTQSEIKPTVMRLANVIGFIKKYI</sequence>
<dbReference type="GeneID" id="90512204"/>
<evidence type="ECO:0000313" key="1">
    <source>
        <dbReference type="EMBL" id="CAX59723.1"/>
    </source>
</evidence>
<organism evidence="2">
    <name type="scientific">Erwinia billingiae (strain Eb661)</name>
    <dbReference type="NCBI Taxonomy" id="634500"/>
    <lineage>
        <taxon>Bacteria</taxon>
        <taxon>Pseudomonadati</taxon>
        <taxon>Pseudomonadota</taxon>
        <taxon>Gammaproteobacteria</taxon>
        <taxon>Enterobacterales</taxon>
        <taxon>Erwiniaceae</taxon>
        <taxon>Erwinia</taxon>
    </lineage>
</organism>
<gene>
    <name evidence="1" type="ordered locus">EbC_21920</name>
</gene>